<name>A0A8X7CKK6_9ARAC</name>
<dbReference type="AlphaFoldDB" id="A0A8X7CKK6"/>
<feature type="chain" id="PRO_5036477591" evidence="2">
    <location>
        <begin position="23"/>
        <end position="208"/>
    </location>
</feature>
<dbReference type="Proteomes" id="UP000886998">
    <property type="component" value="Unassembled WGS sequence"/>
</dbReference>
<comment type="caution">
    <text evidence="3">The sequence shown here is derived from an EMBL/GenBank/DDBJ whole genome shotgun (WGS) entry which is preliminary data.</text>
</comment>
<dbReference type="InterPro" id="IPR031311">
    <property type="entry name" value="CHIT_BIND_RR_consensus"/>
</dbReference>
<evidence type="ECO:0000256" key="2">
    <source>
        <dbReference type="SAM" id="SignalP"/>
    </source>
</evidence>
<gene>
    <name evidence="3" type="ORF">TNIN_9741</name>
</gene>
<dbReference type="EMBL" id="BMAV01018539">
    <property type="protein sequence ID" value="GFY70971.1"/>
    <property type="molecule type" value="Genomic_DNA"/>
</dbReference>
<feature type="region of interest" description="Disordered" evidence="1">
    <location>
        <begin position="82"/>
        <end position="111"/>
    </location>
</feature>
<evidence type="ECO:0000313" key="3">
    <source>
        <dbReference type="EMBL" id="GFY70971.1"/>
    </source>
</evidence>
<reference evidence="3" key="1">
    <citation type="submission" date="2020-08" db="EMBL/GenBank/DDBJ databases">
        <title>Multicomponent nature underlies the extraordinary mechanical properties of spider dragline silk.</title>
        <authorList>
            <person name="Kono N."/>
            <person name="Nakamura H."/>
            <person name="Mori M."/>
            <person name="Yoshida Y."/>
            <person name="Ohtoshi R."/>
            <person name="Malay A.D."/>
            <person name="Moran D.A.P."/>
            <person name="Tomita M."/>
            <person name="Numata K."/>
            <person name="Arakawa K."/>
        </authorList>
    </citation>
    <scope>NUCLEOTIDE SEQUENCE</scope>
</reference>
<dbReference type="PROSITE" id="PS00233">
    <property type="entry name" value="CHIT_BIND_RR_1"/>
    <property type="match status" value="1"/>
</dbReference>
<evidence type="ECO:0000313" key="4">
    <source>
        <dbReference type="Proteomes" id="UP000886998"/>
    </source>
</evidence>
<protein>
    <submittedName>
        <fullName evidence="3">Uncharacterized protein</fullName>
    </submittedName>
</protein>
<keyword evidence="4" id="KW-1185">Reference proteome</keyword>
<proteinExistence type="predicted"/>
<evidence type="ECO:0000256" key="1">
    <source>
        <dbReference type="SAM" id="MobiDB-lite"/>
    </source>
</evidence>
<feature type="signal peptide" evidence="2">
    <location>
        <begin position="1"/>
        <end position="22"/>
    </location>
</feature>
<keyword evidence="2" id="KW-0732">Signal</keyword>
<accession>A0A8X7CKK6</accession>
<sequence length="208" mass="22645">MIAKITILFAALVAVKNPGAFGAWSPHQHWGRNSARSQDVSIPLKKANKKEPTIREGVLKPLRIDGRGRRVDYVADAHGFPASLNQRTRNRRPSRCRPIASPTPDPSPPSLTRFPSCPCCCCSPPSLPQLSRWGSLGTEPPPAAPLFHTEVLMDLAGAALGLLPPLLLCIRRSYGLGLGPPWIPGPRSRIRSAYGLEGFDPLLNHPFM</sequence>
<organism evidence="3 4">
    <name type="scientific">Trichonephila inaurata madagascariensis</name>
    <dbReference type="NCBI Taxonomy" id="2747483"/>
    <lineage>
        <taxon>Eukaryota</taxon>
        <taxon>Metazoa</taxon>
        <taxon>Ecdysozoa</taxon>
        <taxon>Arthropoda</taxon>
        <taxon>Chelicerata</taxon>
        <taxon>Arachnida</taxon>
        <taxon>Araneae</taxon>
        <taxon>Araneomorphae</taxon>
        <taxon>Entelegynae</taxon>
        <taxon>Araneoidea</taxon>
        <taxon>Nephilidae</taxon>
        <taxon>Trichonephila</taxon>
        <taxon>Trichonephila inaurata</taxon>
    </lineage>
</organism>